<dbReference type="PROSITE" id="PS50109">
    <property type="entry name" value="HIS_KIN"/>
    <property type="match status" value="1"/>
</dbReference>
<name>A0A2N9YAT9_9GAMM</name>
<evidence type="ECO:0000256" key="2">
    <source>
        <dbReference type="PROSITE-ProRule" id="PRU00169"/>
    </source>
</evidence>
<dbReference type="PROSITE" id="PS50110">
    <property type="entry name" value="RESPONSE_REGULATORY"/>
    <property type="match status" value="1"/>
</dbReference>
<dbReference type="PANTHER" id="PTHR43547">
    <property type="entry name" value="TWO-COMPONENT HISTIDINE KINASE"/>
    <property type="match status" value="1"/>
</dbReference>
<dbReference type="Pfam" id="PF02518">
    <property type="entry name" value="HATPase_c"/>
    <property type="match status" value="1"/>
</dbReference>
<dbReference type="PANTHER" id="PTHR43547:SF2">
    <property type="entry name" value="HYBRID SIGNAL TRANSDUCTION HISTIDINE KINASE C"/>
    <property type="match status" value="1"/>
</dbReference>
<protein>
    <submittedName>
        <fullName evidence="5">Response regulator</fullName>
    </submittedName>
</protein>
<dbReference type="InterPro" id="IPR001789">
    <property type="entry name" value="Sig_transdc_resp-reg_receiver"/>
</dbReference>
<feature type="domain" description="Histidine kinase" evidence="3">
    <location>
        <begin position="147"/>
        <end position="365"/>
    </location>
</feature>
<dbReference type="InterPro" id="IPR036890">
    <property type="entry name" value="HATPase_C_sf"/>
</dbReference>
<evidence type="ECO:0000259" key="3">
    <source>
        <dbReference type="PROSITE" id="PS50109"/>
    </source>
</evidence>
<evidence type="ECO:0000259" key="4">
    <source>
        <dbReference type="PROSITE" id="PS50110"/>
    </source>
</evidence>
<dbReference type="SMART" id="SM00387">
    <property type="entry name" value="HATPase_c"/>
    <property type="match status" value="1"/>
</dbReference>
<dbReference type="Gene3D" id="3.40.50.2300">
    <property type="match status" value="1"/>
</dbReference>
<evidence type="ECO:0000313" key="5">
    <source>
        <dbReference type="EMBL" id="AUI67597.1"/>
    </source>
</evidence>
<dbReference type="InterPro" id="IPR011006">
    <property type="entry name" value="CheY-like_superfamily"/>
</dbReference>
<evidence type="ECO:0000313" key="6">
    <source>
        <dbReference type="Proteomes" id="UP000234271"/>
    </source>
</evidence>
<organism evidence="5 6">
    <name type="scientific">Beggiatoa leptomitoformis</name>
    <dbReference type="NCBI Taxonomy" id="288004"/>
    <lineage>
        <taxon>Bacteria</taxon>
        <taxon>Pseudomonadati</taxon>
        <taxon>Pseudomonadota</taxon>
        <taxon>Gammaproteobacteria</taxon>
        <taxon>Thiotrichales</taxon>
        <taxon>Thiotrichaceae</taxon>
        <taxon>Beggiatoa</taxon>
    </lineage>
</organism>
<dbReference type="STRING" id="288004.AL038_03955"/>
<gene>
    <name evidence="5" type="ORF">BLE401_02055</name>
</gene>
<dbReference type="SUPFAM" id="SSF52172">
    <property type="entry name" value="CheY-like"/>
    <property type="match status" value="1"/>
</dbReference>
<feature type="domain" description="Response regulatory" evidence="4">
    <location>
        <begin position="8"/>
        <end position="125"/>
    </location>
</feature>
<dbReference type="GO" id="GO:0000155">
    <property type="term" value="F:phosphorelay sensor kinase activity"/>
    <property type="evidence" value="ECO:0007669"/>
    <property type="project" value="InterPro"/>
</dbReference>
<keyword evidence="6" id="KW-1185">Reference proteome</keyword>
<keyword evidence="1 2" id="KW-0597">Phosphoprotein</keyword>
<dbReference type="SUPFAM" id="SSF55874">
    <property type="entry name" value="ATPase domain of HSP90 chaperone/DNA topoisomerase II/histidine kinase"/>
    <property type="match status" value="1"/>
</dbReference>
<proteinExistence type="predicted"/>
<dbReference type="KEGG" id="blep:AL038_03955"/>
<dbReference type="RefSeq" id="WP_062149339.1">
    <property type="nucleotide sequence ID" value="NZ_CP012373.2"/>
</dbReference>
<dbReference type="InterPro" id="IPR005467">
    <property type="entry name" value="His_kinase_dom"/>
</dbReference>
<feature type="modified residue" description="4-aspartylphosphate" evidence="2">
    <location>
        <position position="57"/>
    </location>
</feature>
<accession>A0A2N9YAT9</accession>
<dbReference type="SMART" id="SM00448">
    <property type="entry name" value="REC"/>
    <property type="match status" value="1"/>
</dbReference>
<dbReference type="InterPro" id="IPR003594">
    <property type="entry name" value="HATPase_dom"/>
</dbReference>
<dbReference type="AlphaFoldDB" id="A0A2N9YAT9"/>
<dbReference type="InterPro" id="IPR036097">
    <property type="entry name" value="HisK_dim/P_sf"/>
</dbReference>
<dbReference type="SUPFAM" id="SSF47384">
    <property type="entry name" value="Homodimeric domain of signal transducing histidine kinase"/>
    <property type="match status" value="1"/>
</dbReference>
<dbReference type="Proteomes" id="UP000234271">
    <property type="component" value="Chromosome"/>
</dbReference>
<dbReference type="Gene3D" id="3.30.565.10">
    <property type="entry name" value="Histidine kinase-like ATPase, C-terminal domain"/>
    <property type="match status" value="1"/>
</dbReference>
<sequence>MKTPEQTHILLISNDEITRQSITTLLQNNHYQIHAIEKDQPILEQFIQQLPDLVLLDILPSKENDITICNHIKSTQKTAHIPIILLMTDDENSAFIQTEINLNADDFVVKPIKSWELLARLQKQLASTMPYRLLQQINHDRKALLHLLCHDLSTPLSAIVSLLSVNLSYDMFMRMQHVLFTAAQNGLQLIDNVREIRELQEREVHLSAVSVKEAIKTAMFLQQANLNQKKITLDLQVDEHLYVMVENFSFTKQVINYILNNAIKFSYPNTQIVIQAYSLNDYIVALNIHDYGMGMSEKLCQHLFDLSKTTTRAGTAGEVGAGCALPLVARLINAYGGTVHIQSQVNTQQDKNGGTTVSLQLVKAV</sequence>
<dbReference type="Pfam" id="PF00072">
    <property type="entry name" value="Response_reg"/>
    <property type="match status" value="1"/>
</dbReference>
<reference evidence="6" key="1">
    <citation type="submission" date="2016-12" db="EMBL/GenBank/DDBJ databases">
        <title>Complete Genome Sequence of Beggiatoa leptomitiformis D-401.</title>
        <authorList>
            <person name="Fomenkov A."/>
            <person name="Vincze T."/>
            <person name="Grabovich M."/>
            <person name="Anton B.P."/>
            <person name="Dubinina G."/>
            <person name="Orlova M."/>
            <person name="Belousova E."/>
            <person name="Roberts R.J."/>
        </authorList>
    </citation>
    <scope>NUCLEOTIDE SEQUENCE [LARGE SCALE GENOMIC DNA]</scope>
    <source>
        <strain evidence="6">D-401</strain>
    </source>
</reference>
<dbReference type="EMBL" id="CP018889">
    <property type="protein sequence ID" value="AUI67597.1"/>
    <property type="molecule type" value="Genomic_DNA"/>
</dbReference>
<dbReference type="OrthoDB" id="5637927at2"/>
<evidence type="ECO:0000256" key="1">
    <source>
        <dbReference type="ARBA" id="ARBA00022553"/>
    </source>
</evidence>